<dbReference type="SMART" id="SM00448">
    <property type="entry name" value="REC"/>
    <property type="match status" value="1"/>
</dbReference>
<evidence type="ECO:0000313" key="9">
    <source>
        <dbReference type="EMBL" id="QQB90162.1"/>
    </source>
</evidence>
<accession>A0A410P0Q6</accession>
<sequence length="236" mass="26245">MKIAILDDDPVQLEFVSEVVQDAGYRATLFSRGQALISALRKDTFDMLIVDWNLPDRSGLEVLAWARTNLKPAPPMLLVTSRAEDEDVVAGLDAGADDYLPKPLSKPVLAARINALIRRAYAQPTTPGVEVYDGLAFHESAGSVTRDGQPVALTAKEYALALLLFRNLHRALSRTYILETVWGNEPDLNSRSLDMHISRIRNKLELRPERGFRLTPIYSYGYRLERVTGAEPGPDA</sequence>
<evidence type="ECO:0000313" key="11">
    <source>
        <dbReference type="Proteomes" id="UP000596117"/>
    </source>
</evidence>
<reference evidence="9 11" key="2">
    <citation type="submission" date="2020-12" db="EMBL/GenBank/DDBJ databases">
        <title>FDA dAtabase for Regulatory Grade micrObial Sequences (FDA-ARGOS): Supporting development and validation of Infectious Disease Dx tests.</title>
        <authorList>
            <person name="Kerrigan L."/>
            <person name="Long C."/>
            <person name="Tallon L."/>
            <person name="Sadzewicz L."/>
            <person name="Zhao X."/>
            <person name="Boylan J."/>
            <person name="Ott S."/>
            <person name="Bowen H."/>
            <person name="Vavikolanu K."/>
            <person name="Mehta A."/>
            <person name="Aluvathingal J."/>
            <person name="Nadendla S."/>
            <person name="Yan Y."/>
            <person name="Sichtig H."/>
        </authorList>
    </citation>
    <scope>NUCLEOTIDE SEQUENCE [LARGE SCALE GENOMIC DNA]</scope>
    <source>
        <strain evidence="9 11">FDAARGOS_1026</strain>
    </source>
</reference>
<dbReference type="EMBL" id="CP035093">
    <property type="protein sequence ID" value="QAT15621.1"/>
    <property type="molecule type" value="Genomic_DNA"/>
</dbReference>
<feature type="modified residue" description="4-aspartylphosphate" evidence="4">
    <location>
        <position position="51"/>
    </location>
</feature>
<feature type="domain" description="OmpR/PhoB-type" evidence="7">
    <location>
        <begin position="127"/>
        <end position="226"/>
    </location>
</feature>
<evidence type="ECO:0000259" key="6">
    <source>
        <dbReference type="PROSITE" id="PS50110"/>
    </source>
</evidence>
<keyword evidence="3 5" id="KW-0238">DNA-binding</keyword>
<dbReference type="PROSITE" id="PS51755">
    <property type="entry name" value="OMPR_PHOB"/>
    <property type="match status" value="1"/>
</dbReference>
<reference evidence="8 10" key="1">
    <citation type="submission" date="2019-01" db="EMBL/GenBank/DDBJ databases">
        <title>Brevundimonas diminuta Genome sequencing and assembly.</title>
        <authorList>
            <person name="Chen H."/>
        </authorList>
    </citation>
    <scope>NUCLEOTIDE SEQUENCE [LARGE SCALE GENOMIC DNA]</scope>
    <source>
        <strain evidence="8">ATCC</strain>
        <strain evidence="10">ATCC(B) 19146</strain>
    </source>
</reference>
<dbReference type="SUPFAM" id="SSF52172">
    <property type="entry name" value="CheY-like"/>
    <property type="match status" value="1"/>
</dbReference>
<keyword evidence="11" id="KW-1185">Reference proteome</keyword>
<dbReference type="Pfam" id="PF00486">
    <property type="entry name" value="Trans_reg_C"/>
    <property type="match status" value="1"/>
</dbReference>
<evidence type="ECO:0000256" key="2">
    <source>
        <dbReference type="ARBA" id="ARBA00023012"/>
    </source>
</evidence>
<keyword evidence="1 4" id="KW-0597">Phosphoprotein</keyword>
<dbReference type="AlphaFoldDB" id="A0A410P0Q6"/>
<gene>
    <name evidence="8" type="ORF">EQG53_15410</name>
    <name evidence="9" type="ORF">I6H83_07045</name>
</gene>
<name>A0A410P0Q6_BREDI</name>
<dbReference type="CDD" id="cd00383">
    <property type="entry name" value="trans_reg_C"/>
    <property type="match status" value="1"/>
</dbReference>
<dbReference type="Gene3D" id="6.10.250.690">
    <property type="match status" value="1"/>
</dbReference>
<dbReference type="Gene3D" id="1.10.10.10">
    <property type="entry name" value="Winged helix-like DNA-binding domain superfamily/Winged helix DNA-binding domain"/>
    <property type="match status" value="1"/>
</dbReference>
<dbReference type="Gene3D" id="3.40.50.2300">
    <property type="match status" value="1"/>
</dbReference>
<dbReference type="SMART" id="SM00862">
    <property type="entry name" value="Trans_reg_C"/>
    <property type="match status" value="1"/>
</dbReference>
<dbReference type="GO" id="GO:0000156">
    <property type="term" value="F:phosphorelay response regulator activity"/>
    <property type="evidence" value="ECO:0007669"/>
    <property type="project" value="TreeGrafter"/>
</dbReference>
<dbReference type="EMBL" id="CP066026">
    <property type="protein sequence ID" value="QQB90162.1"/>
    <property type="molecule type" value="Genomic_DNA"/>
</dbReference>
<dbReference type="InterPro" id="IPR001789">
    <property type="entry name" value="Sig_transdc_resp-reg_receiver"/>
</dbReference>
<dbReference type="GO" id="GO:0000976">
    <property type="term" value="F:transcription cis-regulatory region binding"/>
    <property type="evidence" value="ECO:0007669"/>
    <property type="project" value="TreeGrafter"/>
</dbReference>
<dbReference type="Proteomes" id="UP000287388">
    <property type="component" value="Chromosome"/>
</dbReference>
<dbReference type="RefSeq" id="WP_128720351.1">
    <property type="nucleotide sequence ID" value="NZ_CBCRVN010000013.1"/>
</dbReference>
<dbReference type="Pfam" id="PF00072">
    <property type="entry name" value="Response_reg"/>
    <property type="match status" value="1"/>
</dbReference>
<dbReference type="InterPro" id="IPR036388">
    <property type="entry name" value="WH-like_DNA-bd_sf"/>
</dbReference>
<organism evidence="8 10">
    <name type="scientific">Brevundimonas diminuta</name>
    <name type="common">Pseudomonas diminuta</name>
    <dbReference type="NCBI Taxonomy" id="293"/>
    <lineage>
        <taxon>Bacteria</taxon>
        <taxon>Pseudomonadati</taxon>
        <taxon>Pseudomonadota</taxon>
        <taxon>Alphaproteobacteria</taxon>
        <taxon>Caulobacterales</taxon>
        <taxon>Caulobacteraceae</taxon>
        <taxon>Brevundimonas</taxon>
    </lineage>
</organism>
<evidence type="ECO:0000256" key="4">
    <source>
        <dbReference type="PROSITE-ProRule" id="PRU00169"/>
    </source>
</evidence>
<dbReference type="PROSITE" id="PS50110">
    <property type="entry name" value="RESPONSE_REGULATORY"/>
    <property type="match status" value="1"/>
</dbReference>
<keyword evidence="2" id="KW-0902">Two-component regulatory system</keyword>
<evidence type="ECO:0000256" key="3">
    <source>
        <dbReference type="ARBA" id="ARBA00023125"/>
    </source>
</evidence>
<feature type="domain" description="Response regulatory" evidence="6">
    <location>
        <begin position="2"/>
        <end position="117"/>
    </location>
</feature>
<dbReference type="GO" id="GO:0006355">
    <property type="term" value="P:regulation of DNA-templated transcription"/>
    <property type="evidence" value="ECO:0007669"/>
    <property type="project" value="InterPro"/>
</dbReference>
<dbReference type="InterPro" id="IPR039420">
    <property type="entry name" value="WalR-like"/>
</dbReference>
<evidence type="ECO:0000256" key="1">
    <source>
        <dbReference type="ARBA" id="ARBA00022553"/>
    </source>
</evidence>
<dbReference type="KEGG" id="bdm:EQG53_15410"/>
<dbReference type="InterPro" id="IPR011006">
    <property type="entry name" value="CheY-like_superfamily"/>
</dbReference>
<proteinExistence type="predicted"/>
<dbReference type="GO" id="GO:0032993">
    <property type="term" value="C:protein-DNA complex"/>
    <property type="evidence" value="ECO:0007669"/>
    <property type="project" value="TreeGrafter"/>
</dbReference>
<dbReference type="GO" id="GO:0005829">
    <property type="term" value="C:cytosol"/>
    <property type="evidence" value="ECO:0007669"/>
    <property type="project" value="TreeGrafter"/>
</dbReference>
<evidence type="ECO:0000259" key="7">
    <source>
        <dbReference type="PROSITE" id="PS51755"/>
    </source>
</evidence>
<dbReference type="PANTHER" id="PTHR48111">
    <property type="entry name" value="REGULATOR OF RPOS"/>
    <property type="match status" value="1"/>
</dbReference>
<feature type="DNA-binding region" description="OmpR/PhoB-type" evidence="5">
    <location>
        <begin position="127"/>
        <end position="226"/>
    </location>
</feature>
<dbReference type="PANTHER" id="PTHR48111:SF40">
    <property type="entry name" value="PHOSPHATE REGULON TRANSCRIPTIONAL REGULATORY PROTEIN PHOB"/>
    <property type="match status" value="1"/>
</dbReference>
<evidence type="ECO:0000313" key="8">
    <source>
        <dbReference type="EMBL" id="QAT15621.1"/>
    </source>
</evidence>
<evidence type="ECO:0000256" key="5">
    <source>
        <dbReference type="PROSITE-ProRule" id="PRU01091"/>
    </source>
</evidence>
<evidence type="ECO:0000313" key="10">
    <source>
        <dbReference type="Proteomes" id="UP000287388"/>
    </source>
</evidence>
<dbReference type="InterPro" id="IPR001867">
    <property type="entry name" value="OmpR/PhoB-type_DNA-bd"/>
</dbReference>
<dbReference type="CDD" id="cd17574">
    <property type="entry name" value="REC_OmpR"/>
    <property type="match status" value="1"/>
</dbReference>
<protein>
    <submittedName>
        <fullName evidence="8">Response regulator transcription factor</fullName>
    </submittedName>
</protein>
<dbReference type="Proteomes" id="UP000596117">
    <property type="component" value="Chromosome"/>
</dbReference>